<organism evidence="4 5">
    <name type="scientific">Ensete ventricosum</name>
    <name type="common">Abyssinian banana</name>
    <name type="synonym">Musa ensete</name>
    <dbReference type="NCBI Taxonomy" id="4639"/>
    <lineage>
        <taxon>Eukaryota</taxon>
        <taxon>Viridiplantae</taxon>
        <taxon>Streptophyta</taxon>
        <taxon>Embryophyta</taxon>
        <taxon>Tracheophyta</taxon>
        <taxon>Spermatophyta</taxon>
        <taxon>Magnoliopsida</taxon>
        <taxon>Liliopsida</taxon>
        <taxon>Zingiberales</taxon>
        <taxon>Musaceae</taxon>
        <taxon>Ensete</taxon>
    </lineage>
</organism>
<accession>A0AAV8RTF6</accession>
<comment type="caution">
    <text evidence="4">The sequence shown here is derived from an EMBL/GenBank/DDBJ whole genome shotgun (WGS) entry which is preliminary data.</text>
</comment>
<evidence type="ECO:0000259" key="3">
    <source>
        <dbReference type="Pfam" id="PF01789"/>
    </source>
</evidence>
<dbReference type="CDD" id="cd00519">
    <property type="entry name" value="Lipase_3"/>
    <property type="match status" value="1"/>
</dbReference>
<dbReference type="Gene3D" id="3.40.50.1820">
    <property type="entry name" value="alpha/beta hydrolase"/>
    <property type="match status" value="1"/>
</dbReference>
<protein>
    <recommendedName>
        <fullName evidence="6">Fungal lipase-like domain-containing protein</fullName>
    </recommendedName>
</protein>
<evidence type="ECO:0000313" key="5">
    <source>
        <dbReference type="Proteomes" id="UP001222027"/>
    </source>
</evidence>
<evidence type="ECO:0008006" key="6">
    <source>
        <dbReference type="Google" id="ProtNLM"/>
    </source>
</evidence>
<dbReference type="GO" id="GO:0005509">
    <property type="term" value="F:calcium ion binding"/>
    <property type="evidence" value="ECO:0007669"/>
    <property type="project" value="InterPro"/>
</dbReference>
<dbReference type="EMBL" id="JAQQAF010000001">
    <property type="protein sequence ID" value="KAJ8510257.1"/>
    <property type="molecule type" value="Genomic_DNA"/>
</dbReference>
<dbReference type="InterPro" id="IPR002683">
    <property type="entry name" value="PsbP_C"/>
</dbReference>
<dbReference type="AlphaFoldDB" id="A0AAV8RTF6"/>
<dbReference type="GO" id="GO:0019898">
    <property type="term" value="C:extrinsic component of membrane"/>
    <property type="evidence" value="ECO:0007669"/>
    <property type="project" value="InterPro"/>
</dbReference>
<name>A0AAV8RTF6_ENSVE</name>
<feature type="region of interest" description="Disordered" evidence="1">
    <location>
        <begin position="1"/>
        <end position="33"/>
    </location>
</feature>
<dbReference type="InterPro" id="IPR002921">
    <property type="entry name" value="Fungal_lipase-type"/>
</dbReference>
<feature type="domain" description="PsbP C-terminal" evidence="3">
    <location>
        <begin position="73"/>
        <end position="169"/>
    </location>
</feature>
<feature type="domain" description="Fungal lipase-type" evidence="2">
    <location>
        <begin position="338"/>
        <end position="476"/>
    </location>
</feature>
<dbReference type="InterPro" id="IPR016123">
    <property type="entry name" value="Mog1/PsbP_a/b/a-sand"/>
</dbReference>
<dbReference type="GO" id="GO:0006629">
    <property type="term" value="P:lipid metabolic process"/>
    <property type="evidence" value="ECO:0007669"/>
    <property type="project" value="InterPro"/>
</dbReference>
<evidence type="ECO:0000313" key="4">
    <source>
        <dbReference type="EMBL" id="KAJ8510257.1"/>
    </source>
</evidence>
<dbReference type="Gene3D" id="3.40.1000.10">
    <property type="entry name" value="Mog1/PsbP, alpha/beta/alpha sandwich"/>
    <property type="match status" value="1"/>
</dbReference>
<proteinExistence type="predicted"/>
<dbReference type="GO" id="GO:0009654">
    <property type="term" value="C:photosystem II oxygen evolving complex"/>
    <property type="evidence" value="ECO:0007669"/>
    <property type="project" value="InterPro"/>
</dbReference>
<dbReference type="InterPro" id="IPR029058">
    <property type="entry name" value="AB_hydrolase_fold"/>
</dbReference>
<dbReference type="Pfam" id="PF01789">
    <property type="entry name" value="PsbP"/>
    <property type="match status" value="1"/>
</dbReference>
<dbReference type="InterPro" id="IPR051218">
    <property type="entry name" value="Sec_MonoDiacylglyc_Lipase"/>
</dbReference>
<sequence>MASSLPCGGSATAPLPPPASVRRPLKLSPIHPPVTKDETPAVVTISRRGSLLLPFPFIFSSSSSSAAASSPSLEPYFDPAQGFTLLRPSSWIQVEKAGATALFEEGKGSNSIGVVVNPVRLASLKDFGTPEFVADKLIRAERKKESTKGAELISVDERFGHSGLPIYEFIISENTSFGSMKVPTNIKYFPPKKGSSWSRYDNNNSQILFETQWSVELVVAKSTFVVNINIKVLGNKKVMDRPRCLVAIVLICLLSICHGRELRIGHKDNGHLYNHTLAKILVEYASAVYMSDLTALFTWTCSRCTDLTEGFEVVELIVDVENCLQAYVGVAHDLNAIIVAFRGTQEHSIRNWIEDLFWKQLDLNYPDMPDAMVHHGFYSAYHNTTLRPGIVSAVHEAREFYGDIPVMVTGHSMGGAMASFCALDLTVNYGIHNVQLMTFGQPRVGNAAFVSYFSKHVQNAVRVTNEHDIVPHLPPYYSYFPQKTYHHFPREVWVHNVGIGSLVYMIEKVCDSSGEDPSCSRSVNGNSISDHLAYFGIEMQADTWGTCRIVFHGNVVQYQVDIAGNIVLSKRPGVSSALQQNVEADKSRNAI</sequence>
<dbReference type="PANTHER" id="PTHR45856">
    <property type="entry name" value="ALPHA/BETA-HYDROLASES SUPERFAMILY PROTEIN"/>
    <property type="match status" value="1"/>
</dbReference>
<evidence type="ECO:0000259" key="2">
    <source>
        <dbReference type="Pfam" id="PF01764"/>
    </source>
</evidence>
<dbReference type="GO" id="GO:0015979">
    <property type="term" value="P:photosynthesis"/>
    <property type="evidence" value="ECO:0007669"/>
    <property type="project" value="InterPro"/>
</dbReference>
<dbReference type="SUPFAM" id="SSF53474">
    <property type="entry name" value="alpha/beta-Hydrolases"/>
    <property type="match status" value="1"/>
</dbReference>
<dbReference type="Pfam" id="PF01764">
    <property type="entry name" value="Lipase_3"/>
    <property type="match status" value="1"/>
</dbReference>
<dbReference type="SUPFAM" id="SSF55724">
    <property type="entry name" value="Mog1p/PsbP-like"/>
    <property type="match status" value="1"/>
</dbReference>
<reference evidence="4 5" key="1">
    <citation type="submission" date="2022-12" db="EMBL/GenBank/DDBJ databases">
        <title>Chromosome-scale assembly of the Ensete ventricosum genome.</title>
        <authorList>
            <person name="Dussert Y."/>
            <person name="Stocks J."/>
            <person name="Wendawek A."/>
            <person name="Woldeyes F."/>
            <person name="Nichols R.A."/>
            <person name="Borrell J.S."/>
        </authorList>
    </citation>
    <scope>NUCLEOTIDE SEQUENCE [LARGE SCALE GENOMIC DNA]</scope>
    <source>
        <strain evidence="5">cv. Maze</strain>
        <tissue evidence="4">Seeds</tissue>
    </source>
</reference>
<keyword evidence="5" id="KW-1185">Reference proteome</keyword>
<gene>
    <name evidence="4" type="ORF">OPV22_000691</name>
</gene>
<evidence type="ECO:0000256" key="1">
    <source>
        <dbReference type="SAM" id="MobiDB-lite"/>
    </source>
</evidence>
<dbReference type="PANTHER" id="PTHR45856:SF11">
    <property type="entry name" value="FUNGAL LIPASE-LIKE DOMAIN-CONTAINING PROTEIN"/>
    <property type="match status" value="1"/>
</dbReference>
<dbReference type="Proteomes" id="UP001222027">
    <property type="component" value="Unassembled WGS sequence"/>
</dbReference>